<feature type="region of interest" description="Disordered" evidence="8">
    <location>
        <begin position="931"/>
        <end position="962"/>
    </location>
</feature>
<dbReference type="GO" id="GO:0005164">
    <property type="term" value="F:tumor necrosis factor receptor binding"/>
    <property type="evidence" value="ECO:0007669"/>
    <property type="project" value="TreeGrafter"/>
</dbReference>
<comment type="caution">
    <text evidence="12">The sequence shown here is derived from an EMBL/GenBank/DDBJ whole genome shotgun (WGS) entry which is preliminary data.</text>
</comment>
<name>A0AAV2R0N9_MEGNR</name>
<comment type="subcellular location">
    <subcellularLocation>
        <location evidence="1">Cytoplasm</location>
    </subcellularLocation>
</comment>
<gene>
    <name evidence="12" type="ORF">MNOR_LOCUS18419</name>
</gene>
<keyword evidence="5" id="KW-0862">Zinc</keyword>
<evidence type="ECO:0000256" key="1">
    <source>
        <dbReference type="ARBA" id="ARBA00004496"/>
    </source>
</evidence>
<evidence type="ECO:0000313" key="12">
    <source>
        <dbReference type="EMBL" id="CAL4106824.1"/>
    </source>
</evidence>
<dbReference type="CDD" id="cd19779">
    <property type="entry name" value="Bbox2_TRIM37_C-VIII"/>
    <property type="match status" value="1"/>
</dbReference>
<dbReference type="SMART" id="SM00061">
    <property type="entry name" value="MATH"/>
    <property type="match status" value="1"/>
</dbReference>
<dbReference type="InterPro" id="IPR002083">
    <property type="entry name" value="MATH/TRAF_dom"/>
</dbReference>
<dbReference type="AlphaFoldDB" id="A0AAV2R0N9"/>
<dbReference type="PANTHER" id="PTHR36754">
    <property type="entry name" value="E3 UBIQUITIN-PROTEIN LIGASE TRIM37"/>
    <property type="match status" value="1"/>
</dbReference>
<dbReference type="SMART" id="SM00502">
    <property type="entry name" value="BBC"/>
    <property type="match status" value="1"/>
</dbReference>
<feature type="compositionally biased region" description="Low complexity" evidence="8">
    <location>
        <begin position="483"/>
        <end position="496"/>
    </location>
</feature>
<evidence type="ECO:0000256" key="2">
    <source>
        <dbReference type="ARBA" id="ARBA00022490"/>
    </source>
</evidence>
<dbReference type="GO" id="GO:0005778">
    <property type="term" value="C:peroxisomal membrane"/>
    <property type="evidence" value="ECO:0007669"/>
    <property type="project" value="TreeGrafter"/>
</dbReference>
<dbReference type="PROSITE" id="PS50089">
    <property type="entry name" value="ZF_RING_2"/>
    <property type="match status" value="1"/>
</dbReference>
<keyword evidence="4 6" id="KW-0863">Zinc-finger</keyword>
<dbReference type="CDD" id="cd16619">
    <property type="entry name" value="mRING-HC-C4C4_TRIM37_C-VIII"/>
    <property type="match status" value="1"/>
</dbReference>
<evidence type="ECO:0000256" key="3">
    <source>
        <dbReference type="ARBA" id="ARBA00022723"/>
    </source>
</evidence>
<evidence type="ECO:0000256" key="8">
    <source>
        <dbReference type="SAM" id="MobiDB-lite"/>
    </source>
</evidence>
<dbReference type="Gene3D" id="2.60.210.10">
    <property type="entry name" value="Apoptosis, Tumor Necrosis Factor Receptor Associated Protein 2, Chain A"/>
    <property type="match status" value="1"/>
</dbReference>
<feature type="compositionally biased region" description="Basic and acidic residues" evidence="8">
    <location>
        <begin position="936"/>
        <end position="949"/>
    </location>
</feature>
<dbReference type="InterPro" id="IPR000315">
    <property type="entry name" value="Znf_B-box"/>
</dbReference>
<keyword evidence="7" id="KW-0175">Coiled coil</keyword>
<dbReference type="Proteomes" id="UP001497623">
    <property type="component" value="Unassembled WGS sequence"/>
</dbReference>
<feature type="non-terminal residue" evidence="12">
    <location>
        <position position="962"/>
    </location>
</feature>
<dbReference type="InterPro" id="IPR001841">
    <property type="entry name" value="Znf_RING"/>
</dbReference>
<dbReference type="InterPro" id="IPR053003">
    <property type="entry name" value="TRIM_RBCC_E3_ubiq-ligases"/>
</dbReference>
<evidence type="ECO:0000256" key="7">
    <source>
        <dbReference type="SAM" id="Coils"/>
    </source>
</evidence>
<dbReference type="GO" id="GO:0016235">
    <property type="term" value="C:aggresome"/>
    <property type="evidence" value="ECO:0007669"/>
    <property type="project" value="TreeGrafter"/>
</dbReference>
<evidence type="ECO:0000259" key="10">
    <source>
        <dbReference type="PROSITE" id="PS50119"/>
    </source>
</evidence>
<dbReference type="PANTHER" id="PTHR36754:SF2">
    <property type="entry name" value="E3 UBIQUITIN-PROTEIN LIGASE TRIM37"/>
    <property type="match status" value="1"/>
</dbReference>
<feature type="domain" description="MATH" evidence="11">
    <location>
        <begin position="284"/>
        <end position="411"/>
    </location>
</feature>
<feature type="compositionally biased region" description="Basic and acidic residues" evidence="8">
    <location>
        <begin position="779"/>
        <end position="788"/>
    </location>
</feature>
<dbReference type="PROSITE" id="PS50144">
    <property type="entry name" value="MATH"/>
    <property type="match status" value="1"/>
</dbReference>
<dbReference type="SUPFAM" id="SSF49599">
    <property type="entry name" value="TRAF domain-like"/>
    <property type="match status" value="1"/>
</dbReference>
<reference evidence="12 13" key="1">
    <citation type="submission" date="2024-05" db="EMBL/GenBank/DDBJ databases">
        <authorList>
            <person name="Wallberg A."/>
        </authorList>
    </citation>
    <scope>NUCLEOTIDE SEQUENCE [LARGE SCALE GENOMIC DNA]</scope>
</reference>
<dbReference type="GO" id="GO:0031625">
    <property type="term" value="F:ubiquitin protein ligase binding"/>
    <property type="evidence" value="ECO:0007669"/>
    <property type="project" value="TreeGrafter"/>
</dbReference>
<keyword evidence="3" id="KW-0479">Metal-binding</keyword>
<feature type="compositionally biased region" description="Low complexity" evidence="8">
    <location>
        <begin position="843"/>
        <end position="885"/>
    </location>
</feature>
<dbReference type="InterPro" id="IPR013083">
    <property type="entry name" value="Znf_RING/FYVE/PHD"/>
</dbReference>
<dbReference type="Gene3D" id="3.30.160.60">
    <property type="entry name" value="Classic Zinc Finger"/>
    <property type="match status" value="1"/>
</dbReference>
<dbReference type="SUPFAM" id="SSF57845">
    <property type="entry name" value="B-box zinc-binding domain"/>
    <property type="match status" value="1"/>
</dbReference>
<dbReference type="CDD" id="cd03773">
    <property type="entry name" value="MATH_TRIM37"/>
    <property type="match status" value="1"/>
</dbReference>
<dbReference type="GO" id="GO:0061630">
    <property type="term" value="F:ubiquitin protein ligase activity"/>
    <property type="evidence" value="ECO:0007669"/>
    <property type="project" value="TreeGrafter"/>
</dbReference>
<feature type="domain" description="RING-type" evidence="9">
    <location>
        <begin position="22"/>
        <end position="62"/>
    </location>
</feature>
<dbReference type="GO" id="GO:0070842">
    <property type="term" value="P:aggresome assembly"/>
    <property type="evidence" value="ECO:0007669"/>
    <property type="project" value="TreeGrafter"/>
</dbReference>
<dbReference type="Gene3D" id="3.30.40.10">
    <property type="entry name" value="Zinc/RING finger domain, C3HC4 (zinc finger)"/>
    <property type="match status" value="1"/>
</dbReference>
<feature type="region of interest" description="Disordered" evidence="8">
    <location>
        <begin position="830"/>
        <end position="890"/>
    </location>
</feature>
<dbReference type="SMART" id="SM00336">
    <property type="entry name" value="BBOX"/>
    <property type="match status" value="1"/>
</dbReference>
<evidence type="ECO:0000313" key="13">
    <source>
        <dbReference type="Proteomes" id="UP001497623"/>
    </source>
</evidence>
<feature type="region of interest" description="Disordered" evidence="8">
    <location>
        <begin position="477"/>
        <end position="580"/>
    </location>
</feature>
<dbReference type="GO" id="GO:0006513">
    <property type="term" value="P:protein monoubiquitination"/>
    <property type="evidence" value="ECO:0007669"/>
    <property type="project" value="TreeGrafter"/>
</dbReference>
<feature type="compositionally biased region" description="Acidic residues" evidence="8">
    <location>
        <begin position="538"/>
        <end position="554"/>
    </location>
</feature>
<accession>A0AAV2R0N9</accession>
<dbReference type="EMBL" id="CAXKWB010013160">
    <property type="protein sequence ID" value="CAL4106824.1"/>
    <property type="molecule type" value="Genomic_DNA"/>
</dbReference>
<dbReference type="GO" id="GO:0051865">
    <property type="term" value="P:protein autoubiquitination"/>
    <property type="evidence" value="ECO:0007669"/>
    <property type="project" value="TreeGrafter"/>
</dbReference>
<evidence type="ECO:0000259" key="11">
    <source>
        <dbReference type="PROSITE" id="PS50144"/>
    </source>
</evidence>
<evidence type="ECO:0000256" key="6">
    <source>
        <dbReference type="PROSITE-ProRule" id="PRU00024"/>
    </source>
</evidence>
<feature type="coiled-coil region" evidence="7">
    <location>
        <begin position="148"/>
        <end position="239"/>
    </location>
</feature>
<feature type="domain" description="B box-type" evidence="10">
    <location>
        <begin position="98"/>
        <end position="140"/>
    </location>
</feature>
<feature type="compositionally biased region" description="Polar residues" evidence="8">
    <location>
        <begin position="745"/>
        <end position="759"/>
    </location>
</feature>
<dbReference type="InterPro" id="IPR003649">
    <property type="entry name" value="Bbox_C"/>
</dbReference>
<dbReference type="Pfam" id="PF22486">
    <property type="entry name" value="MATH_2"/>
    <property type="match status" value="1"/>
</dbReference>
<dbReference type="GO" id="GO:0008270">
    <property type="term" value="F:zinc ion binding"/>
    <property type="evidence" value="ECO:0007669"/>
    <property type="project" value="UniProtKB-KW"/>
</dbReference>
<dbReference type="InterPro" id="IPR037299">
    <property type="entry name" value="TRIM37_MATH"/>
</dbReference>
<dbReference type="PROSITE" id="PS50119">
    <property type="entry name" value="ZF_BBOX"/>
    <property type="match status" value="1"/>
</dbReference>
<evidence type="ECO:0008006" key="14">
    <source>
        <dbReference type="Google" id="ProtNLM"/>
    </source>
</evidence>
<dbReference type="SUPFAM" id="SSF57850">
    <property type="entry name" value="RING/U-box"/>
    <property type="match status" value="1"/>
</dbReference>
<evidence type="ECO:0000256" key="5">
    <source>
        <dbReference type="ARBA" id="ARBA00022833"/>
    </source>
</evidence>
<feature type="compositionally biased region" description="Basic residues" evidence="8">
    <location>
        <begin position="497"/>
        <end position="518"/>
    </location>
</feature>
<dbReference type="InterPro" id="IPR008974">
    <property type="entry name" value="TRAF-like"/>
</dbReference>
<keyword evidence="2" id="KW-0963">Cytoplasm</keyword>
<feature type="region of interest" description="Disordered" evidence="8">
    <location>
        <begin position="732"/>
        <end position="806"/>
    </location>
</feature>
<protein>
    <recommendedName>
        <fullName evidence="14">E3 ubiquitin-protein ligase TRIM37-like</fullName>
    </recommendedName>
</protein>
<evidence type="ECO:0000259" key="9">
    <source>
        <dbReference type="PROSITE" id="PS50089"/>
    </source>
</evidence>
<evidence type="ECO:0000256" key="4">
    <source>
        <dbReference type="ARBA" id="ARBA00022771"/>
    </source>
</evidence>
<feature type="compositionally biased region" description="Acidic residues" evidence="8">
    <location>
        <begin position="565"/>
        <end position="576"/>
    </location>
</feature>
<proteinExistence type="predicted"/>
<keyword evidence="13" id="KW-1185">Reference proteome</keyword>
<dbReference type="Pfam" id="PF00643">
    <property type="entry name" value="zf-B_box"/>
    <property type="match status" value="1"/>
</dbReference>
<organism evidence="12 13">
    <name type="scientific">Meganyctiphanes norvegica</name>
    <name type="common">Northern krill</name>
    <name type="synonym">Thysanopoda norvegica</name>
    <dbReference type="NCBI Taxonomy" id="48144"/>
    <lineage>
        <taxon>Eukaryota</taxon>
        <taxon>Metazoa</taxon>
        <taxon>Ecdysozoa</taxon>
        <taxon>Arthropoda</taxon>
        <taxon>Crustacea</taxon>
        <taxon>Multicrustacea</taxon>
        <taxon>Malacostraca</taxon>
        <taxon>Eumalacostraca</taxon>
        <taxon>Eucarida</taxon>
        <taxon>Euphausiacea</taxon>
        <taxon>Euphausiidae</taxon>
        <taxon>Meganyctiphanes</taxon>
    </lineage>
</organism>
<sequence length="962" mass="106082">MTSREKKMDEHSYESLAEVFRCFICMEKLQDAHLCPHCSKLCCYLCIRRWLTEQRPQCPHCRANLHLHELVNCRWVEEVTQQLDTLQQAGVRPPPPDTDKDKCESHQEKLSVYCWTCCKCICHQCALWGGTHSGHTFKPLQEVYDQHITQIREEVSQLRRRLHELVSLVQEVERNVESVRAAKDERVREIRNAVELMIARLDSQLKSKLLTLMGQKNSLTQETEQLESLLQEIEHQLHTCSKSELIQRSPDLHSMIMPVNKKPMASFVTAPVPADFQSEIVPQYDSSTFVMNNFSQLQHKADPVYSPPLHVNGLSWRLKVYPDGNGVVRGNYLSVFLELSAGLPETSKYEYRVEMIHQGSRDASKNIVREFASDFEVGECWGYNRFFRLDLLASEGYLNTETDTLILRFQVRPPTFFQKCRDQQWYIHQLQTLQAQYIQQINNLKERIAIELSRNSVSSSKSVVGSGKDVSHLAHVERPQSTSPKPHSGNSHSSNNHPHHPHPLPQSKPHRNNNHHSTNKSVDPVELEAERQSTSSSDTEDLSEGELNDPEEGPELSLATGEYGSNDENDVDDETMSGDNDVEHSAASLLASLTDGSALHEPAVSLNQSFSHNRSHTSSSFLSDLDSLTEHLGAVGSMQPDLTSGQGDEMMLLHLLEMQNRGGPDHRRPWNKTCLGGLGGSRHKSNRMVRKPLLPIASSVLDTLQLDMATLLHSNLPAHSALGALGSAHSGVGNSGLPDHELPNSHLQHPQCLNNSTPPTKGGYRPPLAPRPSIPTQHLTEEAKKEQQNDANQVSKELSDSSMGDLSLDPVSLCDMTLEEGPLISPTMEDSGSMCGVTPAQGTSSSTSINSSTSTTTTTTTAGTAVGDGAVSSDGNSGDAAAASVTDSGSEVPCIPALNTARLIQRMNSSSSGASIGSWAAAAALPFSLQDICKPGQRETRDKRDKDSKSGNGSSGPTRDDK</sequence>